<proteinExistence type="predicted"/>
<dbReference type="AlphaFoldDB" id="A0A382CS60"/>
<gene>
    <name evidence="2" type="ORF">METZ01_LOCUS180997</name>
</gene>
<dbReference type="EMBL" id="UINC01035555">
    <property type="protein sequence ID" value="SVB28143.1"/>
    <property type="molecule type" value="Genomic_DNA"/>
</dbReference>
<evidence type="ECO:0000259" key="1">
    <source>
        <dbReference type="Pfam" id="PF07635"/>
    </source>
</evidence>
<feature type="domain" description="Cytochrome C Planctomycete-type" evidence="1">
    <location>
        <begin position="37"/>
        <end position="81"/>
    </location>
</feature>
<dbReference type="InterPro" id="IPR011429">
    <property type="entry name" value="Cyt_c_Planctomycete-type"/>
</dbReference>
<evidence type="ECO:0000313" key="2">
    <source>
        <dbReference type="EMBL" id="SVB28143.1"/>
    </source>
</evidence>
<accession>A0A382CS60</accession>
<protein>
    <recommendedName>
        <fullName evidence="1">Cytochrome C Planctomycete-type domain-containing protein</fullName>
    </recommendedName>
</protein>
<name>A0A382CS60_9ZZZZ</name>
<reference evidence="2" key="1">
    <citation type="submission" date="2018-05" db="EMBL/GenBank/DDBJ databases">
        <authorList>
            <person name="Lanie J.A."/>
            <person name="Ng W.-L."/>
            <person name="Kazmierczak K.M."/>
            <person name="Andrzejewski T.M."/>
            <person name="Davidsen T.M."/>
            <person name="Wayne K.J."/>
            <person name="Tettelin H."/>
            <person name="Glass J.I."/>
            <person name="Rusch D."/>
            <person name="Podicherti R."/>
            <person name="Tsui H.-C.T."/>
            <person name="Winkler M.E."/>
        </authorList>
    </citation>
    <scope>NUCLEOTIDE SEQUENCE</scope>
</reference>
<feature type="non-terminal residue" evidence="2">
    <location>
        <position position="82"/>
    </location>
</feature>
<dbReference type="Pfam" id="PF07635">
    <property type="entry name" value="PSCyt1"/>
    <property type="match status" value="1"/>
</dbReference>
<sequence>MRGHIFGLWLAVSVPLAAAPAKVTFNRDIRAILSENCYKCHGPDAKARKAKLRLDVRDEALKERKGGVFPIVPGNVAESELV</sequence>
<organism evidence="2">
    <name type="scientific">marine metagenome</name>
    <dbReference type="NCBI Taxonomy" id="408172"/>
    <lineage>
        <taxon>unclassified sequences</taxon>
        <taxon>metagenomes</taxon>
        <taxon>ecological metagenomes</taxon>
    </lineage>
</organism>